<dbReference type="InterPro" id="IPR025383">
    <property type="entry name" value="MrpA_C/MbhD"/>
</dbReference>
<dbReference type="Gene3D" id="3.40.190.10">
    <property type="entry name" value="Periplasmic binding protein-like II"/>
    <property type="match status" value="1"/>
</dbReference>
<evidence type="ECO:0000256" key="2">
    <source>
        <dbReference type="ARBA" id="ARBA00022475"/>
    </source>
</evidence>
<keyword evidence="4 6" id="KW-1133">Transmembrane helix</keyword>
<evidence type="ECO:0000313" key="9">
    <source>
        <dbReference type="Proteomes" id="UP000245921"/>
    </source>
</evidence>
<protein>
    <submittedName>
        <fullName evidence="8">Multicomponent Na+:H+ antiporter subunit B</fullName>
    </submittedName>
</protein>
<feature type="transmembrane region" description="Helical" evidence="6">
    <location>
        <begin position="52"/>
        <end position="71"/>
    </location>
</feature>
<keyword evidence="2" id="KW-1003">Cell membrane</keyword>
<keyword evidence="3 6" id="KW-0812">Transmembrane</keyword>
<keyword evidence="5 6" id="KW-0472">Membrane</keyword>
<dbReference type="EMBL" id="QGGI01000026">
    <property type="protein sequence ID" value="PWJ87148.1"/>
    <property type="molecule type" value="Genomic_DNA"/>
</dbReference>
<feature type="transmembrane region" description="Helical" evidence="6">
    <location>
        <begin position="28"/>
        <end position="46"/>
    </location>
</feature>
<feature type="domain" description="MrpA C-terminal/MbhD" evidence="7">
    <location>
        <begin position="10"/>
        <end position="74"/>
    </location>
</feature>
<dbReference type="RefSeq" id="WP_109606431.1">
    <property type="nucleotide sequence ID" value="NZ_JAMHJO010000020.1"/>
</dbReference>
<comment type="caution">
    <text evidence="8">The sequence shown here is derived from an EMBL/GenBank/DDBJ whole genome shotgun (WGS) entry which is preliminary data.</text>
</comment>
<evidence type="ECO:0000259" key="7">
    <source>
        <dbReference type="Pfam" id="PF13244"/>
    </source>
</evidence>
<dbReference type="GO" id="GO:0005886">
    <property type="term" value="C:plasma membrane"/>
    <property type="evidence" value="ECO:0007669"/>
    <property type="project" value="UniProtKB-SubCell"/>
</dbReference>
<evidence type="ECO:0000256" key="1">
    <source>
        <dbReference type="ARBA" id="ARBA00004651"/>
    </source>
</evidence>
<keyword evidence="9" id="KW-1185">Reference proteome</keyword>
<dbReference type="Pfam" id="PF13244">
    <property type="entry name" value="MbhD"/>
    <property type="match status" value="1"/>
</dbReference>
<reference evidence="8 9" key="1">
    <citation type="submission" date="2018-05" db="EMBL/GenBank/DDBJ databases">
        <title>Genomic Encyclopedia of Type Strains, Phase IV (KMG-IV): sequencing the most valuable type-strain genomes for metagenomic binning, comparative biology and taxonomic classification.</title>
        <authorList>
            <person name="Goeker M."/>
        </authorList>
    </citation>
    <scope>NUCLEOTIDE SEQUENCE [LARGE SCALE GENOMIC DNA]</scope>
    <source>
        <strain evidence="8 9">DSM 24906</strain>
    </source>
</reference>
<name>A0AA45C4U2_9BACT</name>
<dbReference type="SUPFAM" id="SSF53850">
    <property type="entry name" value="Periplasmic binding protein-like II"/>
    <property type="match status" value="1"/>
</dbReference>
<comment type="subcellular location">
    <subcellularLocation>
        <location evidence="1">Cell membrane</location>
        <topology evidence="1">Multi-pass membrane protein</topology>
    </subcellularLocation>
</comment>
<evidence type="ECO:0000256" key="3">
    <source>
        <dbReference type="ARBA" id="ARBA00022692"/>
    </source>
</evidence>
<dbReference type="AlphaFoldDB" id="A0AA45C4U2"/>
<organism evidence="8 9">
    <name type="scientific">Oceanotoga teriensis</name>
    <dbReference type="NCBI Taxonomy" id="515440"/>
    <lineage>
        <taxon>Bacteria</taxon>
        <taxon>Thermotogati</taxon>
        <taxon>Thermotogota</taxon>
        <taxon>Thermotogae</taxon>
        <taxon>Petrotogales</taxon>
        <taxon>Petrotogaceae</taxon>
        <taxon>Oceanotoga</taxon>
    </lineage>
</organism>
<gene>
    <name evidence="8" type="ORF">C7380_12630</name>
</gene>
<evidence type="ECO:0000256" key="4">
    <source>
        <dbReference type="ARBA" id="ARBA00022989"/>
    </source>
</evidence>
<evidence type="ECO:0000256" key="6">
    <source>
        <dbReference type="SAM" id="Phobius"/>
    </source>
</evidence>
<feature type="transmembrane region" description="Helical" evidence="6">
    <location>
        <begin position="6"/>
        <end position="21"/>
    </location>
</feature>
<sequence>MILMIYGFFIILIIISIYILFQNNNLNALIAYGIFGAAISGIFFLMNAPDVALVEITVGSAFIFFIYLIAIKKVAKIKVLYLETPYMIEEINDELRGFEYNLIKEFLDEKGLEANFIKIKTKKPLMELKDYGDILIGGICPLIEVDGITFSKEILPTKILKSGKGLKSPIGIILKNKNQNIYPVEELEENFIIDLVRLKYLFLLGKKFDEKELLELHKTGYKVAFNKKDEFLANEFNEYISQIKKDEKKYNELIRRYIG</sequence>
<evidence type="ECO:0000313" key="8">
    <source>
        <dbReference type="EMBL" id="PWJ87148.1"/>
    </source>
</evidence>
<dbReference type="Proteomes" id="UP000245921">
    <property type="component" value="Unassembled WGS sequence"/>
</dbReference>
<accession>A0AA45C4U2</accession>
<proteinExistence type="predicted"/>
<evidence type="ECO:0000256" key="5">
    <source>
        <dbReference type="ARBA" id="ARBA00023136"/>
    </source>
</evidence>